<dbReference type="PANTHER" id="PTHR13356:SF0">
    <property type="entry name" value="SOSS COMPLEX SUBUNIT B HOMOLOG"/>
    <property type="match status" value="1"/>
</dbReference>
<dbReference type="EMBL" id="LR788322">
    <property type="protein sequence ID" value="CAB3264184.1"/>
    <property type="molecule type" value="mRNA"/>
</dbReference>
<dbReference type="GO" id="GO:0010212">
    <property type="term" value="P:response to ionizing radiation"/>
    <property type="evidence" value="ECO:0007669"/>
    <property type="project" value="TreeGrafter"/>
</dbReference>
<dbReference type="FunFam" id="2.40.50.140:FF:000072">
    <property type="entry name" value="SOSS complex subunit B2"/>
    <property type="match status" value="1"/>
</dbReference>
<gene>
    <name evidence="3" type="primary">Nabp2</name>
</gene>
<dbReference type="GO" id="GO:0000724">
    <property type="term" value="P:double-strand break repair via homologous recombination"/>
    <property type="evidence" value="ECO:0007669"/>
    <property type="project" value="TreeGrafter"/>
</dbReference>
<dbReference type="SUPFAM" id="SSF50249">
    <property type="entry name" value="Nucleic acid-binding proteins"/>
    <property type="match status" value="1"/>
</dbReference>
<dbReference type="CDD" id="cd04491">
    <property type="entry name" value="SoSSB_OBF"/>
    <property type="match status" value="1"/>
</dbReference>
<dbReference type="InterPro" id="IPR051231">
    <property type="entry name" value="SOSS-B"/>
</dbReference>
<dbReference type="GO" id="GO:0044818">
    <property type="term" value="P:mitotic G2/M transition checkpoint"/>
    <property type="evidence" value="ECO:0007669"/>
    <property type="project" value="TreeGrafter"/>
</dbReference>
<name>A0A6F9DL59_9ASCI</name>
<dbReference type="InterPro" id="IPR012340">
    <property type="entry name" value="NA-bd_OB-fold"/>
</dbReference>
<dbReference type="PANTHER" id="PTHR13356">
    <property type="entry name" value="OB FOLD NUCLEIC ACID BINDING PROTEIN-RELATED"/>
    <property type="match status" value="1"/>
</dbReference>
<evidence type="ECO:0000313" key="3">
    <source>
        <dbReference type="EMBL" id="CAB3264184.1"/>
    </source>
</evidence>
<dbReference type="GO" id="GO:0003677">
    <property type="term" value="F:DNA binding"/>
    <property type="evidence" value="ECO:0007669"/>
    <property type="project" value="UniProtKB-KW"/>
</dbReference>
<reference evidence="3" key="1">
    <citation type="submission" date="2020-04" db="EMBL/GenBank/DDBJ databases">
        <authorList>
            <person name="Neveu A P."/>
        </authorList>
    </citation>
    <scope>NUCLEOTIDE SEQUENCE</scope>
    <source>
        <tissue evidence="3">Whole embryo</tissue>
    </source>
</reference>
<dbReference type="Gene3D" id="2.40.50.140">
    <property type="entry name" value="Nucleic acid-binding proteins"/>
    <property type="match status" value="1"/>
</dbReference>
<dbReference type="GO" id="GO:0005694">
    <property type="term" value="C:chromosome"/>
    <property type="evidence" value="ECO:0007669"/>
    <property type="project" value="UniProtKB-ARBA"/>
</dbReference>
<evidence type="ECO:0000256" key="1">
    <source>
        <dbReference type="ARBA" id="ARBA00023125"/>
    </source>
</evidence>
<dbReference type="GO" id="GO:0070876">
    <property type="term" value="C:SOSS complex"/>
    <property type="evidence" value="ECO:0007669"/>
    <property type="project" value="TreeGrafter"/>
</dbReference>
<proteinExistence type="evidence at transcript level"/>
<keyword evidence="1" id="KW-0238">DNA-binding</keyword>
<dbReference type="AlphaFoldDB" id="A0A6F9DL59"/>
<feature type="region of interest" description="Disordered" evidence="2">
    <location>
        <begin position="125"/>
        <end position="166"/>
    </location>
</feature>
<protein>
    <submittedName>
        <fullName evidence="3">SOSS complex subunit B1-like</fullName>
    </submittedName>
</protein>
<feature type="compositionally biased region" description="Polar residues" evidence="2">
    <location>
        <begin position="126"/>
        <end position="160"/>
    </location>
</feature>
<sequence>MYAKQSNEENKNGTLNYIKDVYPQAKNLQMKVIVLHIGNSYKTKDGLEVRSCKVADKTGSINLSIWGEHGSFIQPGDILALSRCYAVLFKNCLTLYVGKLGSLTKVGDFCMVFNEVPDISEPNAEWIQQQNQEGKNTPGNQGANTQSTAHPAKQTNNKPNNFRPKS</sequence>
<accession>A0A6F9DL59</accession>
<organism evidence="3">
    <name type="scientific">Phallusia mammillata</name>
    <dbReference type="NCBI Taxonomy" id="59560"/>
    <lineage>
        <taxon>Eukaryota</taxon>
        <taxon>Metazoa</taxon>
        <taxon>Chordata</taxon>
        <taxon>Tunicata</taxon>
        <taxon>Ascidiacea</taxon>
        <taxon>Phlebobranchia</taxon>
        <taxon>Ascidiidae</taxon>
        <taxon>Phallusia</taxon>
    </lineage>
</organism>
<evidence type="ECO:0000256" key="2">
    <source>
        <dbReference type="SAM" id="MobiDB-lite"/>
    </source>
</evidence>